<name>A0A5C8P4I0_9BURK</name>
<dbReference type="PROSITE" id="PS51318">
    <property type="entry name" value="TAT"/>
    <property type="match status" value="1"/>
</dbReference>
<comment type="caution">
    <text evidence="2">The sequence shown here is derived from an EMBL/GenBank/DDBJ whole genome shotgun (WGS) entry which is preliminary data.</text>
</comment>
<dbReference type="InterPro" id="IPR005064">
    <property type="entry name" value="BUG"/>
</dbReference>
<keyword evidence="3" id="KW-1185">Reference proteome</keyword>
<dbReference type="AlphaFoldDB" id="A0A5C8P4I0"/>
<dbReference type="OrthoDB" id="8678477at2"/>
<evidence type="ECO:0000313" key="2">
    <source>
        <dbReference type="EMBL" id="TXL68389.1"/>
    </source>
</evidence>
<dbReference type="PANTHER" id="PTHR42928:SF5">
    <property type="entry name" value="BLR1237 PROTEIN"/>
    <property type="match status" value="1"/>
</dbReference>
<comment type="similarity">
    <text evidence="1">Belongs to the UPF0065 (bug) family.</text>
</comment>
<dbReference type="Gene3D" id="3.40.190.10">
    <property type="entry name" value="Periplasmic binding protein-like II"/>
    <property type="match status" value="1"/>
</dbReference>
<proteinExistence type="inferred from homology"/>
<dbReference type="CDD" id="cd13578">
    <property type="entry name" value="PBP2_Bug27"/>
    <property type="match status" value="1"/>
</dbReference>
<evidence type="ECO:0000256" key="1">
    <source>
        <dbReference type="ARBA" id="ARBA00006987"/>
    </source>
</evidence>
<accession>A0A5C8P4I0</accession>
<sequence>MKDRIARASRPASALARRSATRVLAAGALMLASAIPFTIAPAAAQAWPSKPIRFVVPYPPGGPLDSVARALAESLRDPLGQTVVVENRPGAGGNLGADNVAKSAPDGYSIVMGAVATHAINPYLYAKMPYDANRDFAPVTRVATVPNVLVMNPETAKELGIGSVEDLVAYARSHPGKLNYASGGNGSAGHLAGELFKAQAKVSMVHIPYKGAAPAQLGLLGAQTDLMFDNLASAAPQIRAGKLKAFAVTTSQRSGFFPELPTVAESGLPGFDISTWFGVFAPAGTPPAIVDRLNAEFGKALASPAIRELLAKLGAEPSPLSPADFAAFVRTEQAKYEKVVKASGARVD</sequence>
<dbReference type="SUPFAM" id="SSF53850">
    <property type="entry name" value="Periplasmic binding protein-like II"/>
    <property type="match status" value="1"/>
</dbReference>
<evidence type="ECO:0000313" key="3">
    <source>
        <dbReference type="Proteomes" id="UP000321548"/>
    </source>
</evidence>
<dbReference type="Gene3D" id="3.40.190.150">
    <property type="entry name" value="Bordetella uptake gene, domain 1"/>
    <property type="match status" value="1"/>
</dbReference>
<dbReference type="Pfam" id="PF03401">
    <property type="entry name" value="TctC"/>
    <property type="match status" value="1"/>
</dbReference>
<dbReference type="PANTHER" id="PTHR42928">
    <property type="entry name" value="TRICARBOXYLATE-BINDING PROTEIN"/>
    <property type="match status" value="1"/>
</dbReference>
<protein>
    <submittedName>
        <fullName evidence="2">Tripartite tricarboxylate transporter substrate binding protein</fullName>
    </submittedName>
</protein>
<organism evidence="2 3">
    <name type="scientific">Zeimonas arvi</name>
    <dbReference type="NCBI Taxonomy" id="2498847"/>
    <lineage>
        <taxon>Bacteria</taxon>
        <taxon>Pseudomonadati</taxon>
        <taxon>Pseudomonadota</taxon>
        <taxon>Betaproteobacteria</taxon>
        <taxon>Burkholderiales</taxon>
        <taxon>Burkholderiaceae</taxon>
        <taxon>Zeimonas</taxon>
    </lineage>
</organism>
<dbReference type="InterPro" id="IPR006311">
    <property type="entry name" value="TAT_signal"/>
</dbReference>
<dbReference type="EMBL" id="VDUY01000001">
    <property type="protein sequence ID" value="TXL68389.1"/>
    <property type="molecule type" value="Genomic_DNA"/>
</dbReference>
<dbReference type="PIRSF" id="PIRSF017082">
    <property type="entry name" value="YflP"/>
    <property type="match status" value="1"/>
</dbReference>
<reference evidence="2 3" key="1">
    <citation type="submission" date="2019-06" db="EMBL/GenBank/DDBJ databases">
        <title>Quisquiliibacterium sp. nov., isolated from a maize field.</title>
        <authorList>
            <person name="Lin S.-Y."/>
            <person name="Tsai C.-F."/>
            <person name="Young C.-C."/>
        </authorList>
    </citation>
    <scope>NUCLEOTIDE SEQUENCE [LARGE SCALE GENOMIC DNA]</scope>
    <source>
        <strain evidence="2 3">CC-CFT501</strain>
    </source>
</reference>
<dbReference type="InterPro" id="IPR042100">
    <property type="entry name" value="Bug_dom1"/>
</dbReference>
<gene>
    <name evidence="2" type="ORF">FHP08_01500</name>
</gene>
<dbReference type="Proteomes" id="UP000321548">
    <property type="component" value="Unassembled WGS sequence"/>
</dbReference>